<evidence type="ECO:0000259" key="2">
    <source>
        <dbReference type="Pfam" id="PF04892"/>
    </source>
</evidence>
<reference evidence="4" key="1">
    <citation type="journal article" date="2019" name="Int. J. Syst. Evol. Microbiol.">
        <title>The Global Catalogue of Microorganisms (GCM) 10K type strain sequencing project: providing services to taxonomists for standard genome sequencing and annotation.</title>
        <authorList>
            <consortium name="The Broad Institute Genomics Platform"/>
            <consortium name="The Broad Institute Genome Sequencing Center for Infectious Disease"/>
            <person name="Wu L."/>
            <person name="Ma J."/>
        </authorList>
    </citation>
    <scope>NUCLEOTIDE SEQUENCE [LARGE SCALE GENOMIC DNA]</scope>
    <source>
        <strain evidence="4">JCM 3296</strain>
    </source>
</reference>
<sequence>MLNEWQDWVGTFTGVVALTVLSLPVACVTTVVLGWRRKVIGAPKPWRTSLAEVGMVYGTVPSVWLILLPGERPGQVLGPLNLVPLRDLLEMDTGQIVGNLLVFAAFGFFGPMRLKALASVRRMLVVTATWSALLEITQYLWLDRVSSVDDVLLNAAGAGLAALASYPWWRTAARTDTAAICSGV</sequence>
<evidence type="ECO:0000313" key="4">
    <source>
        <dbReference type="Proteomes" id="UP000649573"/>
    </source>
</evidence>
<dbReference type="EMBL" id="BMRE01000005">
    <property type="protein sequence ID" value="GGU27662.1"/>
    <property type="molecule type" value="Genomic_DNA"/>
</dbReference>
<organism evidence="3 4">
    <name type="scientific">Lentzea flava</name>
    <dbReference type="NCBI Taxonomy" id="103732"/>
    <lineage>
        <taxon>Bacteria</taxon>
        <taxon>Bacillati</taxon>
        <taxon>Actinomycetota</taxon>
        <taxon>Actinomycetes</taxon>
        <taxon>Pseudonocardiales</taxon>
        <taxon>Pseudonocardiaceae</taxon>
        <taxon>Lentzea</taxon>
    </lineage>
</organism>
<dbReference type="Proteomes" id="UP000649573">
    <property type="component" value="Unassembled WGS sequence"/>
</dbReference>
<gene>
    <name evidence="3" type="ORF">GCM10010178_19850</name>
</gene>
<keyword evidence="4" id="KW-1185">Reference proteome</keyword>
<dbReference type="RefSeq" id="WP_189253311.1">
    <property type="nucleotide sequence ID" value="NZ_BMRE01000005.1"/>
</dbReference>
<feature type="transmembrane region" description="Helical" evidence="1">
    <location>
        <begin position="93"/>
        <end position="111"/>
    </location>
</feature>
<comment type="caution">
    <text evidence="3">The sequence shown here is derived from an EMBL/GenBank/DDBJ whole genome shotgun (WGS) entry which is preliminary data.</text>
</comment>
<keyword evidence="1" id="KW-0812">Transmembrane</keyword>
<feature type="transmembrane region" description="Helical" evidence="1">
    <location>
        <begin position="123"/>
        <end position="140"/>
    </location>
</feature>
<dbReference type="Pfam" id="PF04892">
    <property type="entry name" value="VanZ"/>
    <property type="match status" value="1"/>
</dbReference>
<feature type="transmembrane region" description="Helical" evidence="1">
    <location>
        <begin position="152"/>
        <end position="169"/>
    </location>
</feature>
<dbReference type="InterPro" id="IPR006976">
    <property type="entry name" value="VanZ-like"/>
</dbReference>
<evidence type="ECO:0000313" key="3">
    <source>
        <dbReference type="EMBL" id="GGU27662.1"/>
    </source>
</evidence>
<feature type="domain" description="VanZ-like" evidence="2">
    <location>
        <begin position="63"/>
        <end position="164"/>
    </location>
</feature>
<keyword evidence="1" id="KW-1133">Transmembrane helix</keyword>
<feature type="transmembrane region" description="Helical" evidence="1">
    <location>
        <begin position="12"/>
        <end position="35"/>
    </location>
</feature>
<keyword evidence="1" id="KW-0472">Membrane</keyword>
<accession>A0ABQ2UH53</accession>
<protein>
    <recommendedName>
        <fullName evidence="2">VanZ-like domain-containing protein</fullName>
    </recommendedName>
</protein>
<evidence type="ECO:0000256" key="1">
    <source>
        <dbReference type="SAM" id="Phobius"/>
    </source>
</evidence>
<name>A0ABQ2UH53_9PSEU</name>
<proteinExistence type="predicted"/>
<feature type="transmembrane region" description="Helical" evidence="1">
    <location>
        <begin position="47"/>
        <end position="67"/>
    </location>
</feature>